<dbReference type="SMART" id="SM00530">
    <property type="entry name" value="HTH_XRE"/>
    <property type="match status" value="1"/>
</dbReference>
<dbReference type="Gene3D" id="3.10.450.50">
    <property type="match status" value="1"/>
</dbReference>
<dbReference type="Gene3D" id="1.10.260.40">
    <property type="entry name" value="lambda repressor-like DNA-binding domains"/>
    <property type="match status" value="1"/>
</dbReference>
<proteinExistence type="predicted"/>
<dbReference type="EMBL" id="JASZZN010000003">
    <property type="protein sequence ID" value="MDM4014791.1"/>
    <property type="molecule type" value="Genomic_DNA"/>
</dbReference>
<evidence type="ECO:0000313" key="2">
    <source>
        <dbReference type="EMBL" id="MDM4014791.1"/>
    </source>
</evidence>
<reference evidence="2 3" key="1">
    <citation type="submission" date="2023-06" db="EMBL/GenBank/DDBJ databases">
        <title>Roseiconus lacunae JC819 isolated from Gulf of Mannar region, Tamil Nadu.</title>
        <authorList>
            <person name="Pk S."/>
            <person name="Ch S."/>
            <person name="Ch V.R."/>
        </authorList>
    </citation>
    <scope>NUCLEOTIDE SEQUENCE [LARGE SCALE GENOMIC DNA]</scope>
    <source>
        <strain evidence="2 3">JC819</strain>
    </source>
</reference>
<dbReference type="RefSeq" id="WP_289162435.1">
    <property type="nucleotide sequence ID" value="NZ_JASZZN010000003.1"/>
</dbReference>
<dbReference type="PROSITE" id="PS50943">
    <property type="entry name" value="HTH_CROC1"/>
    <property type="match status" value="1"/>
</dbReference>
<dbReference type="InterPro" id="IPR001387">
    <property type="entry name" value="Cro/C1-type_HTH"/>
</dbReference>
<gene>
    <name evidence="2" type="ORF">QTN89_05070</name>
</gene>
<accession>A0ABT7PF04</accession>
<evidence type="ECO:0000313" key="3">
    <source>
        <dbReference type="Proteomes" id="UP001239462"/>
    </source>
</evidence>
<dbReference type="Pfam" id="PF13560">
    <property type="entry name" value="HTH_31"/>
    <property type="match status" value="1"/>
</dbReference>
<feature type="domain" description="HTH cro/C1-type" evidence="1">
    <location>
        <begin position="14"/>
        <end position="67"/>
    </location>
</feature>
<dbReference type="InterPro" id="IPR032710">
    <property type="entry name" value="NTF2-like_dom_sf"/>
</dbReference>
<keyword evidence="3" id="KW-1185">Reference proteome</keyword>
<dbReference type="CDD" id="cd00093">
    <property type="entry name" value="HTH_XRE"/>
    <property type="match status" value="1"/>
</dbReference>
<dbReference type="SUPFAM" id="SSF47413">
    <property type="entry name" value="lambda repressor-like DNA-binding domains"/>
    <property type="match status" value="1"/>
</dbReference>
<dbReference type="InterPro" id="IPR010982">
    <property type="entry name" value="Lambda_DNA-bd_dom_sf"/>
</dbReference>
<sequence length="222" mass="24894">MNDSDIVIPNGAHIAQVRKSCGLTQAQLAKATGYSIRLIGKTEQGKGVRYSSLVAIADTLRRNGAESVCASQLCSDPETIARQFVEAYRWHEQNMISEVRHLISDDLQVFIAGDQTRIPFAGNYSGPEGLQQFLDRFFGLLERPDKNALTLKYYTNANEVVAYGTEFGRIKGSDTSELTWLSLLFRIEGGLVVRFEDYFDTAPAQARVEAFREKINAWDEEE</sequence>
<dbReference type="Proteomes" id="UP001239462">
    <property type="component" value="Unassembled WGS sequence"/>
</dbReference>
<comment type="caution">
    <text evidence="2">The sequence shown here is derived from an EMBL/GenBank/DDBJ whole genome shotgun (WGS) entry which is preliminary data.</text>
</comment>
<evidence type="ECO:0000259" key="1">
    <source>
        <dbReference type="PROSITE" id="PS50943"/>
    </source>
</evidence>
<name>A0ABT7PF04_9BACT</name>
<dbReference type="SUPFAM" id="SSF54427">
    <property type="entry name" value="NTF2-like"/>
    <property type="match status" value="1"/>
</dbReference>
<organism evidence="2 3">
    <name type="scientific">Roseiconus lacunae</name>
    <dbReference type="NCBI Taxonomy" id="2605694"/>
    <lineage>
        <taxon>Bacteria</taxon>
        <taxon>Pseudomonadati</taxon>
        <taxon>Planctomycetota</taxon>
        <taxon>Planctomycetia</taxon>
        <taxon>Pirellulales</taxon>
        <taxon>Pirellulaceae</taxon>
        <taxon>Roseiconus</taxon>
    </lineage>
</organism>
<protein>
    <submittedName>
        <fullName evidence="2">Helix-turn-helix domain-containing protein</fullName>
    </submittedName>
</protein>